<protein>
    <submittedName>
        <fullName evidence="1">Uncharacterized protein</fullName>
    </submittedName>
</protein>
<dbReference type="EMBL" id="MWIO01000026">
    <property type="protein sequence ID" value="THD07369.1"/>
    <property type="molecule type" value="Genomic_DNA"/>
</dbReference>
<sequence length="128" mass="12992">MLFSRTPLLVRLRRHRGLWVLAVAVLLIKLATGTICLADGPGARLAFPDGATAISAVAAAVDPAVGNDDGTCVLGEAGGCHCVCAHSLTLPATVALALTRPGVKLDALVDALDRVPTAPASLIRPPIA</sequence>
<keyword evidence="2" id="KW-1185">Reference proteome</keyword>
<dbReference type="AlphaFoldDB" id="A0A4S3KFT3"/>
<organism evidence="1 2">
    <name type="scientific">Rhodanobacter lindaniclasticus</name>
    <dbReference type="NCBI Taxonomy" id="75310"/>
    <lineage>
        <taxon>Bacteria</taxon>
        <taxon>Pseudomonadati</taxon>
        <taxon>Pseudomonadota</taxon>
        <taxon>Gammaproteobacteria</taxon>
        <taxon>Lysobacterales</taxon>
        <taxon>Rhodanobacteraceae</taxon>
        <taxon>Rhodanobacter</taxon>
    </lineage>
</organism>
<comment type="caution">
    <text evidence="1">The sequence shown here is derived from an EMBL/GenBank/DDBJ whole genome shotgun (WGS) entry which is preliminary data.</text>
</comment>
<proteinExistence type="predicted"/>
<gene>
    <name evidence="1" type="ORF">B1991_08765</name>
</gene>
<evidence type="ECO:0000313" key="1">
    <source>
        <dbReference type="EMBL" id="THD07369.1"/>
    </source>
</evidence>
<accession>A0A4S3KFT3</accession>
<name>A0A4S3KFT3_9GAMM</name>
<evidence type="ECO:0000313" key="2">
    <source>
        <dbReference type="Proteomes" id="UP000306317"/>
    </source>
</evidence>
<dbReference type="Proteomes" id="UP000306317">
    <property type="component" value="Unassembled WGS sequence"/>
</dbReference>
<reference evidence="1 2" key="1">
    <citation type="submission" date="2017-02" db="EMBL/GenBank/DDBJ databases">
        <title>Whole genome sequencing of Rhodanobacter lindaniclasticus DSM 17932.</title>
        <authorList>
            <person name="Kumar S."/>
            <person name="Patil P."/>
            <person name="Patil P.B."/>
        </authorList>
    </citation>
    <scope>NUCLEOTIDE SEQUENCE [LARGE SCALE GENOMIC DNA]</scope>
    <source>
        <strain evidence="1 2">DSM 17932</strain>
    </source>
</reference>